<dbReference type="EMBL" id="QNUK01000476">
    <property type="protein sequence ID" value="KAF5892778.1"/>
    <property type="molecule type" value="Genomic_DNA"/>
</dbReference>
<proteinExistence type="predicted"/>
<comment type="caution">
    <text evidence="2">The sequence shown here is derived from an EMBL/GenBank/DDBJ whole genome shotgun (WGS) entry which is preliminary data.</text>
</comment>
<evidence type="ECO:0000313" key="2">
    <source>
        <dbReference type="EMBL" id="KAF5892778.1"/>
    </source>
</evidence>
<dbReference type="InterPro" id="IPR057400">
    <property type="entry name" value="ADGRF3/5_N"/>
</dbReference>
<keyword evidence="3" id="KW-1185">Reference proteome</keyword>
<sequence>TLQRFHLKSRIFRMSILANKGKRSECFLRILALLLIYMQVVNSQGLSEISDMFVELSYIDGQTNNLREKRDVNADVLQYIIIIEVNVSQAIFFNQIKSSLESFSSFQVDNTTEIDSLNITTACSLNGTEYQCSCEDQYFWPSEKCTLYGSCDNITNFSCDCINTFPNDGQFCQPFNELLNNSTCPSPPIPAEYLIEFEIGGIYAPYLNYVVNSLKTDISIFINITEVNVTTVCILNGAEYQCWCQDQYFWSCETCTLYVPCDDVANTSCGCINALPNDGHFCQPANELTYNSTCPPNPVP</sequence>
<feature type="non-terminal residue" evidence="2">
    <location>
        <position position="300"/>
    </location>
</feature>
<accession>A0A8J4TRI2</accession>
<keyword evidence="2" id="KW-0675">Receptor</keyword>
<protein>
    <submittedName>
        <fullName evidence="2">Adhesion G protein-coupled receptor F5-like</fullName>
    </submittedName>
</protein>
<gene>
    <name evidence="2" type="ORF">DAT39_017530</name>
</gene>
<dbReference type="OrthoDB" id="10045365at2759"/>
<organism evidence="2 3">
    <name type="scientific">Clarias magur</name>
    <name type="common">Asian catfish</name>
    <name type="synonym">Macropteronotus magur</name>
    <dbReference type="NCBI Taxonomy" id="1594786"/>
    <lineage>
        <taxon>Eukaryota</taxon>
        <taxon>Metazoa</taxon>
        <taxon>Chordata</taxon>
        <taxon>Craniata</taxon>
        <taxon>Vertebrata</taxon>
        <taxon>Euteleostomi</taxon>
        <taxon>Actinopterygii</taxon>
        <taxon>Neopterygii</taxon>
        <taxon>Teleostei</taxon>
        <taxon>Ostariophysi</taxon>
        <taxon>Siluriformes</taxon>
        <taxon>Clariidae</taxon>
        <taxon>Clarias</taxon>
    </lineage>
</organism>
<evidence type="ECO:0000259" key="1">
    <source>
        <dbReference type="Pfam" id="PF25387"/>
    </source>
</evidence>
<dbReference type="Pfam" id="PF25387">
    <property type="entry name" value="ADGRF3_N"/>
    <property type="match status" value="2"/>
</dbReference>
<feature type="domain" description="ADGRF3/5-like N-terminal" evidence="1">
    <location>
        <begin position="230"/>
        <end position="285"/>
    </location>
</feature>
<name>A0A8J4TRI2_CLAMG</name>
<dbReference type="AlphaFoldDB" id="A0A8J4TRI2"/>
<dbReference type="Proteomes" id="UP000727407">
    <property type="component" value="Unassembled WGS sequence"/>
</dbReference>
<feature type="domain" description="ADGRF3/5-like N-terminal" evidence="1">
    <location>
        <begin position="120"/>
        <end position="175"/>
    </location>
</feature>
<feature type="non-terminal residue" evidence="2">
    <location>
        <position position="1"/>
    </location>
</feature>
<evidence type="ECO:0000313" key="3">
    <source>
        <dbReference type="Proteomes" id="UP000727407"/>
    </source>
</evidence>
<reference evidence="2" key="1">
    <citation type="submission" date="2020-07" db="EMBL/GenBank/DDBJ databases">
        <title>Clarias magur genome sequencing, assembly and annotation.</title>
        <authorList>
            <person name="Kushwaha B."/>
            <person name="Kumar R."/>
            <person name="Das P."/>
            <person name="Joshi C.G."/>
            <person name="Kumar D."/>
            <person name="Nagpure N.S."/>
            <person name="Pandey M."/>
            <person name="Agarwal S."/>
            <person name="Srivastava S."/>
            <person name="Singh M."/>
            <person name="Sahoo L."/>
            <person name="Jayasankar P."/>
            <person name="Meher P.K."/>
            <person name="Koringa P.G."/>
            <person name="Iquebal M.A."/>
            <person name="Das S.P."/>
            <person name="Bit A."/>
            <person name="Patnaik S."/>
            <person name="Patel N."/>
            <person name="Shah T.M."/>
            <person name="Hinsu A."/>
            <person name="Jena J.K."/>
        </authorList>
    </citation>
    <scope>NUCLEOTIDE SEQUENCE</scope>
    <source>
        <strain evidence="2">CIFAMagur01</strain>
        <tissue evidence="2">Testis</tissue>
    </source>
</reference>